<dbReference type="SUPFAM" id="SSF56436">
    <property type="entry name" value="C-type lectin-like"/>
    <property type="match status" value="2"/>
</dbReference>
<comment type="caution">
    <text evidence="3">The sequence shown here is derived from an EMBL/GenBank/DDBJ whole genome shotgun (WGS) entry which is preliminary data.</text>
</comment>
<dbReference type="PROSITE" id="PS50041">
    <property type="entry name" value="C_TYPE_LECTIN_2"/>
    <property type="match status" value="2"/>
</dbReference>
<organism evidence="3 4">
    <name type="scientific">Ameca splendens</name>
    <dbReference type="NCBI Taxonomy" id="208324"/>
    <lineage>
        <taxon>Eukaryota</taxon>
        <taxon>Metazoa</taxon>
        <taxon>Chordata</taxon>
        <taxon>Craniata</taxon>
        <taxon>Vertebrata</taxon>
        <taxon>Euteleostomi</taxon>
        <taxon>Actinopterygii</taxon>
        <taxon>Neopterygii</taxon>
        <taxon>Teleostei</taxon>
        <taxon>Neoteleostei</taxon>
        <taxon>Acanthomorphata</taxon>
        <taxon>Ovalentaria</taxon>
        <taxon>Atherinomorphae</taxon>
        <taxon>Cyprinodontiformes</taxon>
        <taxon>Goodeidae</taxon>
        <taxon>Ameca</taxon>
    </lineage>
</organism>
<evidence type="ECO:0000313" key="4">
    <source>
        <dbReference type="Proteomes" id="UP001469553"/>
    </source>
</evidence>
<proteinExistence type="predicted"/>
<dbReference type="PROSITE" id="PS00615">
    <property type="entry name" value="C_TYPE_LECTIN_1"/>
    <property type="match status" value="2"/>
</dbReference>
<dbReference type="Proteomes" id="UP001469553">
    <property type="component" value="Unassembled WGS sequence"/>
</dbReference>
<evidence type="ECO:0000256" key="1">
    <source>
        <dbReference type="ARBA" id="ARBA00023157"/>
    </source>
</evidence>
<protein>
    <recommendedName>
        <fullName evidence="2">C-type lectin domain-containing protein</fullName>
    </recommendedName>
</protein>
<dbReference type="Pfam" id="PF00059">
    <property type="entry name" value="Lectin_C"/>
    <property type="match status" value="1"/>
</dbReference>
<reference evidence="3 4" key="1">
    <citation type="submission" date="2021-06" db="EMBL/GenBank/DDBJ databases">
        <authorList>
            <person name="Palmer J.M."/>
        </authorList>
    </citation>
    <scope>NUCLEOTIDE SEQUENCE [LARGE SCALE GENOMIC DNA]</scope>
    <source>
        <strain evidence="3 4">AS_MEX2019</strain>
        <tissue evidence="3">Muscle</tissue>
    </source>
</reference>
<accession>A0ABV0YGB8</accession>
<dbReference type="PANTHER" id="PTHR45784:SF3">
    <property type="entry name" value="C-TYPE LECTIN DOMAIN FAMILY 4 MEMBER K-LIKE-RELATED"/>
    <property type="match status" value="1"/>
</dbReference>
<dbReference type="InterPro" id="IPR001304">
    <property type="entry name" value="C-type_lectin-like"/>
</dbReference>
<name>A0ABV0YGB8_9TELE</name>
<feature type="domain" description="C-type lectin" evidence="2">
    <location>
        <begin position="13"/>
        <end position="54"/>
    </location>
</feature>
<dbReference type="PANTHER" id="PTHR45784">
    <property type="entry name" value="C-TYPE LECTIN DOMAIN FAMILY 20 MEMBER A-RELATED"/>
    <property type="match status" value="1"/>
</dbReference>
<sequence>MSDPNFYQHEENQFRNWAAGEPNNEYGIEFCGRLNLNGFWNDVPCSGTLNAVCFNVSGTTPWFYNTSSSMNWTQAQSYCREHHTDLASVRHMSDNQVIKNLITKPVWIGLYRDSWKWVDGRNSSYRYWNTGEPNNQKWKEECAAANFGSAGKWEDWSCGEKKAFICYAAPRSQQVIKLKLVFSSSLARDTSAVLKDLLKKLKQKLTDDGVKGDIKLSWRKHLDGEVFQKQRKKDEL</sequence>
<dbReference type="InterPro" id="IPR016187">
    <property type="entry name" value="CTDL_fold"/>
</dbReference>
<keyword evidence="4" id="KW-1185">Reference proteome</keyword>
<dbReference type="InterPro" id="IPR018378">
    <property type="entry name" value="C-type_lectin_CS"/>
</dbReference>
<keyword evidence="1" id="KW-1015">Disulfide bond</keyword>
<evidence type="ECO:0000313" key="3">
    <source>
        <dbReference type="EMBL" id="MEQ2292729.1"/>
    </source>
</evidence>
<evidence type="ECO:0000259" key="2">
    <source>
        <dbReference type="PROSITE" id="PS50041"/>
    </source>
</evidence>
<dbReference type="InterPro" id="IPR016186">
    <property type="entry name" value="C-type_lectin-like/link_sf"/>
</dbReference>
<gene>
    <name evidence="3" type="ORF">AMECASPLE_025897</name>
</gene>
<dbReference type="SMART" id="SM00034">
    <property type="entry name" value="CLECT"/>
    <property type="match status" value="1"/>
</dbReference>
<dbReference type="Gene3D" id="3.10.100.10">
    <property type="entry name" value="Mannose-Binding Protein A, subunit A"/>
    <property type="match status" value="2"/>
</dbReference>
<dbReference type="EMBL" id="JAHRIP010030807">
    <property type="protein sequence ID" value="MEQ2292729.1"/>
    <property type="molecule type" value="Genomic_DNA"/>
</dbReference>
<feature type="domain" description="C-type lectin" evidence="2">
    <location>
        <begin position="62"/>
        <end position="167"/>
    </location>
</feature>